<dbReference type="EMBL" id="CP016023">
    <property type="protein sequence ID" value="ANJ75895.1"/>
    <property type="molecule type" value="Genomic_DNA"/>
</dbReference>
<dbReference type="PANTHER" id="PTHR43540">
    <property type="entry name" value="PEROXYUREIDOACRYLATE/UREIDOACRYLATE AMIDOHYDROLASE-RELATED"/>
    <property type="match status" value="1"/>
</dbReference>
<proteinExistence type="predicted"/>
<accession>A0A192A5Y5</accession>
<protein>
    <submittedName>
        <fullName evidence="2">Isochorismatase</fullName>
    </submittedName>
</protein>
<dbReference type="Proteomes" id="UP000078572">
    <property type="component" value="Chromosome 2"/>
</dbReference>
<organism evidence="2 3">
    <name type="scientific">Ralstonia insidiosa</name>
    <dbReference type="NCBI Taxonomy" id="190721"/>
    <lineage>
        <taxon>Bacteria</taxon>
        <taxon>Pseudomonadati</taxon>
        <taxon>Pseudomonadota</taxon>
        <taxon>Betaproteobacteria</taxon>
        <taxon>Burkholderiales</taxon>
        <taxon>Burkholderiaceae</taxon>
        <taxon>Ralstonia</taxon>
    </lineage>
</organism>
<dbReference type="InterPro" id="IPR036380">
    <property type="entry name" value="Isochorismatase-like_sf"/>
</dbReference>
<feature type="domain" description="Isochorismatase-like" evidence="1">
    <location>
        <begin position="3"/>
        <end position="146"/>
    </location>
</feature>
<gene>
    <name evidence="2" type="ORF">A9Y76_25885</name>
</gene>
<dbReference type="AlphaFoldDB" id="A0A192A5Y5"/>
<sequence>MMTALIVIDVQTGLFTPPPAQAERVLAAINQLIARAREEHVPVIFVQHETANDELPYGSPAWSLVETLQARPNDPVIRKTTPNSFLRTGLAALLASLGVEHLIVCGYATEFCVDTTIRQAAALGYAITLAADAHTTHDKPHASGELIRRHHNATLSSIESFGVPIVAQSTEAIVSAGLAHA</sequence>
<dbReference type="RefSeq" id="WP_064808810.1">
    <property type="nucleotide sequence ID" value="NZ_CP016023.1"/>
</dbReference>
<dbReference type="InterPro" id="IPR000868">
    <property type="entry name" value="Isochorismatase-like_dom"/>
</dbReference>
<keyword evidence="3" id="KW-1185">Reference proteome</keyword>
<evidence type="ECO:0000313" key="2">
    <source>
        <dbReference type="EMBL" id="ANJ75895.1"/>
    </source>
</evidence>
<dbReference type="Gene3D" id="3.40.50.850">
    <property type="entry name" value="Isochorismatase-like"/>
    <property type="match status" value="1"/>
</dbReference>
<evidence type="ECO:0000313" key="3">
    <source>
        <dbReference type="Proteomes" id="UP000078572"/>
    </source>
</evidence>
<dbReference type="CDD" id="cd01014">
    <property type="entry name" value="nicotinamidase_related"/>
    <property type="match status" value="1"/>
</dbReference>
<dbReference type="GeneID" id="61529480"/>
<dbReference type="OrthoDB" id="1157330at2"/>
<dbReference type="SUPFAM" id="SSF52499">
    <property type="entry name" value="Isochorismatase-like hydrolases"/>
    <property type="match status" value="1"/>
</dbReference>
<reference evidence="3" key="1">
    <citation type="submission" date="2016-06" db="EMBL/GenBank/DDBJ databases">
        <authorList>
            <person name="Xu Y."/>
            <person name="Nagy A."/>
            <person name="Yan X."/>
            <person name="Kim S.W."/>
            <person name="Haley B."/>
            <person name="Liu N.T."/>
            <person name="Nou X."/>
        </authorList>
    </citation>
    <scope>NUCLEOTIDE SEQUENCE [LARGE SCALE GENOMIC DNA]</scope>
    <source>
        <strain evidence="3">ATCC 49129</strain>
    </source>
</reference>
<dbReference type="STRING" id="190721.ACS15_5628"/>
<evidence type="ECO:0000259" key="1">
    <source>
        <dbReference type="Pfam" id="PF00857"/>
    </source>
</evidence>
<name>A0A192A5Y5_9RALS</name>
<dbReference type="InterPro" id="IPR050272">
    <property type="entry name" value="Isochorismatase-like_hydrls"/>
</dbReference>
<dbReference type="Pfam" id="PF00857">
    <property type="entry name" value="Isochorismatase"/>
    <property type="match status" value="1"/>
</dbReference>